<evidence type="ECO:0000313" key="2">
    <source>
        <dbReference type="Proteomes" id="UP000270673"/>
    </source>
</evidence>
<accession>A0A3Q9IKZ1</accession>
<dbReference type="EMBL" id="CP032819">
    <property type="protein sequence ID" value="AZS28286.1"/>
    <property type="molecule type" value="Genomic_DNA"/>
</dbReference>
<name>A0A3Q9IKZ1_9BACT</name>
<protein>
    <submittedName>
        <fullName evidence="1">Uncharacterized protein</fullName>
    </submittedName>
</protein>
<proteinExistence type="predicted"/>
<gene>
    <name evidence="1" type="ORF">D8S85_01110</name>
</gene>
<dbReference type="Proteomes" id="UP000270673">
    <property type="component" value="Chromosome"/>
</dbReference>
<sequence length="104" mass="11834">MESILLDINDDDEMAKLLAVVLYDEESSLRGYLQITDHELVTAIVAHYARGVSFKEIVLKGEPELKGVVLKKRVALLEARAIVEMRRLKMELRGVLGELLEKRE</sequence>
<keyword evidence="2" id="KW-1185">Reference proteome</keyword>
<evidence type="ECO:0000313" key="1">
    <source>
        <dbReference type="EMBL" id="AZS28286.1"/>
    </source>
</evidence>
<reference evidence="1 2" key="1">
    <citation type="submission" date="2018-10" db="EMBL/GenBank/DDBJ databases">
        <title>Butyricimonas faecalis sp. nov., isolated from human faeces and emended description of the genus Butyricimonas.</title>
        <authorList>
            <person name="Le Roy T."/>
            <person name="Van der Smissen P."/>
            <person name="Paquot A."/>
            <person name="Delzenne N."/>
            <person name="Muccioli G."/>
            <person name="Collet J.-F."/>
            <person name="Cani P.D."/>
        </authorList>
    </citation>
    <scope>NUCLEOTIDE SEQUENCE [LARGE SCALE GENOMIC DNA]</scope>
    <source>
        <strain evidence="1 2">H184</strain>
    </source>
</reference>
<dbReference type="AlphaFoldDB" id="A0A3Q9IKZ1"/>
<dbReference type="RefSeq" id="WP_106624427.1">
    <property type="nucleotide sequence ID" value="NZ_CP032819.1"/>
</dbReference>
<organism evidence="1 2">
    <name type="scientific">Butyricimonas faecalis</name>
    <dbReference type="NCBI Taxonomy" id="2093856"/>
    <lineage>
        <taxon>Bacteria</taxon>
        <taxon>Pseudomonadati</taxon>
        <taxon>Bacteroidota</taxon>
        <taxon>Bacteroidia</taxon>
        <taxon>Bacteroidales</taxon>
        <taxon>Odoribacteraceae</taxon>
        <taxon>Butyricimonas</taxon>
    </lineage>
</organism>
<dbReference type="KEGG" id="buy:D8S85_01110"/>